<protein>
    <submittedName>
        <fullName evidence="2">Uncharacterized protein</fullName>
    </submittedName>
</protein>
<evidence type="ECO:0000256" key="1">
    <source>
        <dbReference type="SAM" id="Phobius"/>
    </source>
</evidence>
<keyword evidence="1" id="KW-0472">Membrane</keyword>
<proteinExistence type="predicted"/>
<accession>A0A192D977</accession>
<feature type="transmembrane region" description="Helical" evidence="1">
    <location>
        <begin position="29"/>
        <end position="48"/>
    </location>
</feature>
<dbReference type="EMBL" id="CP016033">
    <property type="protein sequence ID" value="ANK14319.1"/>
    <property type="molecule type" value="Genomic_DNA"/>
</dbReference>
<dbReference type="Proteomes" id="UP000078263">
    <property type="component" value="Chromosome"/>
</dbReference>
<sequence>MREPANPANPAAAPATHTTIVREKRGSSGFVVIALVVVALLAAGYFFMRSQDSEIVRDAAITDAANQVGESAQKAGAAIENAADRVTGE</sequence>
<keyword evidence="1" id="KW-0812">Transmembrane</keyword>
<dbReference type="AlphaFoldDB" id="A0A192D977"/>
<reference evidence="2 3" key="1">
    <citation type="submission" date="2016-05" db="EMBL/GenBank/DDBJ databases">
        <title>Compelete Genome Sequence of Bacteriochlorophyll-Synthesizing Bacterium Porphyrobacter neustonensis DSM 9434.</title>
        <authorList>
            <person name="Shi X.-L."/>
            <person name="Wu Y.-H."/>
            <person name="Cheng H."/>
            <person name="Xu L."/>
            <person name="Zhang X.-Q."/>
            <person name="Wang C.-S."/>
            <person name="Xu X.-W."/>
        </authorList>
    </citation>
    <scope>NUCLEOTIDE SEQUENCE [LARGE SCALE GENOMIC DNA]</scope>
    <source>
        <strain evidence="2 3">DSM 9434</strain>
    </source>
</reference>
<keyword evidence="3" id="KW-1185">Reference proteome</keyword>
<organism evidence="2 3">
    <name type="scientific">Erythrobacter neustonensis</name>
    <dbReference type="NCBI Taxonomy" id="1112"/>
    <lineage>
        <taxon>Bacteria</taxon>
        <taxon>Pseudomonadati</taxon>
        <taxon>Pseudomonadota</taxon>
        <taxon>Alphaproteobacteria</taxon>
        <taxon>Sphingomonadales</taxon>
        <taxon>Erythrobacteraceae</taxon>
        <taxon>Erythrobacter/Porphyrobacter group</taxon>
        <taxon>Erythrobacter</taxon>
    </lineage>
</organism>
<dbReference type="STRING" id="1112.A9D12_11510"/>
<keyword evidence="1" id="KW-1133">Transmembrane helix</keyword>
<gene>
    <name evidence="2" type="ORF">A9D12_11510</name>
</gene>
<evidence type="ECO:0000313" key="3">
    <source>
        <dbReference type="Proteomes" id="UP000078263"/>
    </source>
</evidence>
<dbReference type="KEGG" id="pns:A9D12_11510"/>
<evidence type="ECO:0000313" key="2">
    <source>
        <dbReference type="EMBL" id="ANK14319.1"/>
    </source>
</evidence>
<name>A0A192D977_9SPHN</name>